<dbReference type="AlphaFoldDB" id="A0A6P8ZSE8"/>
<keyword evidence="1" id="KW-0732">Signal</keyword>
<protein>
    <submittedName>
        <fullName evidence="3">Uncharacterized protein LOC117649455</fullName>
    </submittedName>
</protein>
<keyword evidence="2" id="KW-1185">Reference proteome</keyword>
<reference evidence="3" key="1">
    <citation type="submission" date="2025-08" db="UniProtKB">
        <authorList>
            <consortium name="RefSeq"/>
        </authorList>
    </citation>
    <scope>IDENTIFICATION</scope>
    <source>
        <tissue evidence="3">Total insect</tissue>
    </source>
</reference>
<dbReference type="GeneID" id="117649455"/>
<name>A0A6P8ZSE8_THRPL</name>
<evidence type="ECO:0000256" key="1">
    <source>
        <dbReference type="SAM" id="SignalP"/>
    </source>
</evidence>
<dbReference type="OrthoDB" id="7771330at2759"/>
<dbReference type="InParanoid" id="A0A6P8ZSE8"/>
<proteinExistence type="predicted"/>
<dbReference type="KEGG" id="tpal:117649455"/>
<feature type="chain" id="PRO_5027879340" evidence="1">
    <location>
        <begin position="21"/>
        <end position="296"/>
    </location>
</feature>
<accession>A0A6P8ZSE8</accession>
<gene>
    <name evidence="3" type="primary">LOC117649455</name>
</gene>
<feature type="signal peptide" evidence="1">
    <location>
        <begin position="1"/>
        <end position="20"/>
    </location>
</feature>
<evidence type="ECO:0000313" key="3">
    <source>
        <dbReference type="RefSeq" id="XP_034248163.1"/>
    </source>
</evidence>
<sequence>MARLSVLVVTLLGMAACAAAWPDFNTQHNKLIVTFDIMPDPFHKRSFFDMPRTLEEAAKDGWKLSQYRQHDQTVIHCRGKDYRVCLLFDESGSVAGIRVSVSQWEMNKIGFDLEYIPEWELNFDPLASDWVYSATVFFQAKHELLSGGRNLTKQDLTAPNGLYILQTDQVGLEMNRLHVPNQQSEALSAGFTEQACFFGMGKHYFLDMQKDSKCIEHRPFFTLYGPKSHELNGFGFVQYGKIRKEKNMRNWFESPTAQVAMTIAPNSPPCLGEWVNKYGLFTLHVYFVPHPFFTFC</sequence>
<dbReference type="PROSITE" id="PS51257">
    <property type="entry name" value="PROKAR_LIPOPROTEIN"/>
    <property type="match status" value="1"/>
</dbReference>
<dbReference type="RefSeq" id="XP_034248163.1">
    <property type="nucleotide sequence ID" value="XM_034392272.1"/>
</dbReference>
<evidence type="ECO:0000313" key="2">
    <source>
        <dbReference type="Proteomes" id="UP000515158"/>
    </source>
</evidence>
<dbReference type="Proteomes" id="UP000515158">
    <property type="component" value="Unplaced"/>
</dbReference>
<organism evidence="3">
    <name type="scientific">Thrips palmi</name>
    <name type="common">Melon thrips</name>
    <dbReference type="NCBI Taxonomy" id="161013"/>
    <lineage>
        <taxon>Eukaryota</taxon>
        <taxon>Metazoa</taxon>
        <taxon>Ecdysozoa</taxon>
        <taxon>Arthropoda</taxon>
        <taxon>Hexapoda</taxon>
        <taxon>Insecta</taxon>
        <taxon>Pterygota</taxon>
        <taxon>Neoptera</taxon>
        <taxon>Paraneoptera</taxon>
        <taxon>Thysanoptera</taxon>
        <taxon>Terebrantia</taxon>
        <taxon>Thripoidea</taxon>
        <taxon>Thripidae</taxon>
        <taxon>Thrips</taxon>
    </lineage>
</organism>